<evidence type="ECO:0000313" key="7">
    <source>
        <dbReference type="EMBL" id="ACV29605.1"/>
    </source>
</evidence>
<dbReference type="FunFam" id="3.20.20.80:FF:000004">
    <property type="entry name" value="Beta-glucosidase 6-phospho-beta-glucosidase"/>
    <property type="match status" value="1"/>
</dbReference>
<evidence type="ECO:0000256" key="6">
    <source>
        <dbReference type="SAM" id="MobiDB-lite"/>
    </source>
</evidence>
<dbReference type="STRING" id="525919.Apre_1584"/>
<name>C7REJ2_ANAPD</name>
<organism evidence="7 8">
    <name type="scientific">Anaerococcus prevotii (strain ATCC 9321 / DSM 20548 / JCM 6508 / NCTC 11806 / PC1)</name>
    <name type="common">Peptostreptococcus prevotii</name>
    <name type="synonym">Peptococcus prevotii</name>
    <dbReference type="NCBI Taxonomy" id="525919"/>
    <lineage>
        <taxon>Bacteria</taxon>
        <taxon>Bacillati</taxon>
        <taxon>Bacillota</taxon>
        <taxon>Tissierellia</taxon>
        <taxon>Tissierellales</taxon>
        <taxon>Peptoniphilaceae</taxon>
        <taxon>Anaerococcus</taxon>
    </lineage>
</organism>
<dbReference type="eggNOG" id="COG2723">
    <property type="taxonomic scope" value="Bacteria"/>
</dbReference>
<evidence type="ECO:0000256" key="5">
    <source>
        <dbReference type="RuleBase" id="RU003690"/>
    </source>
</evidence>
<dbReference type="GO" id="GO:0005829">
    <property type="term" value="C:cytosol"/>
    <property type="evidence" value="ECO:0007669"/>
    <property type="project" value="TreeGrafter"/>
</dbReference>
<keyword evidence="3" id="KW-0326">Glycosidase</keyword>
<proteinExistence type="inferred from homology"/>
<dbReference type="CAZy" id="GH1">
    <property type="family name" value="Glycoside Hydrolase Family 1"/>
</dbReference>
<evidence type="ECO:0000256" key="2">
    <source>
        <dbReference type="ARBA" id="ARBA00022801"/>
    </source>
</evidence>
<keyword evidence="8" id="KW-1185">Reference proteome</keyword>
<evidence type="ECO:0000256" key="4">
    <source>
        <dbReference type="PROSITE-ProRule" id="PRU10055"/>
    </source>
</evidence>
<dbReference type="KEGG" id="apr:Apre_1584"/>
<dbReference type="PROSITE" id="PS00572">
    <property type="entry name" value="GLYCOSYL_HYDROL_F1_1"/>
    <property type="match status" value="1"/>
</dbReference>
<dbReference type="InterPro" id="IPR001360">
    <property type="entry name" value="Glyco_hydro_1"/>
</dbReference>
<dbReference type="InterPro" id="IPR017853">
    <property type="entry name" value="GH"/>
</dbReference>
<keyword evidence="2 7" id="KW-0378">Hydrolase</keyword>
<evidence type="ECO:0000256" key="1">
    <source>
        <dbReference type="ARBA" id="ARBA00010838"/>
    </source>
</evidence>
<gene>
    <name evidence="7" type="ordered locus">Apre_1584</name>
</gene>
<feature type="active site" description="Nucleophile" evidence="4">
    <location>
        <position position="347"/>
    </location>
</feature>
<dbReference type="PRINTS" id="PR00131">
    <property type="entry name" value="GLHYDRLASE1"/>
</dbReference>
<dbReference type="EMBL" id="CP001708">
    <property type="protein sequence ID" value="ACV29605.1"/>
    <property type="molecule type" value="Genomic_DNA"/>
</dbReference>
<evidence type="ECO:0000256" key="3">
    <source>
        <dbReference type="ARBA" id="ARBA00023295"/>
    </source>
</evidence>
<dbReference type="Proteomes" id="UP000002294">
    <property type="component" value="Chromosome"/>
</dbReference>
<dbReference type="Gene3D" id="3.20.20.80">
    <property type="entry name" value="Glycosidases"/>
    <property type="match status" value="1"/>
</dbReference>
<dbReference type="Pfam" id="PF00232">
    <property type="entry name" value="Glyco_hydro_1"/>
    <property type="match status" value="1"/>
</dbReference>
<dbReference type="OrthoDB" id="1688691at2"/>
<dbReference type="GO" id="GO:0016052">
    <property type="term" value="P:carbohydrate catabolic process"/>
    <property type="evidence" value="ECO:0007669"/>
    <property type="project" value="TreeGrafter"/>
</dbReference>
<comment type="similarity">
    <text evidence="1 5">Belongs to the glycosyl hydrolase 1 family.</text>
</comment>
<dbReference type="InterPro" id="IPR018120">
    <property type="entry name" value="Glyco_hydro_1_AS"/>
</dbReference>
<dbReference type="PANTHER" id="PTHR10353:SF122">
    <property type="entry name" value="6-PHOSPHO-BETA-GLUCOSIDASE ASCB-RELATED"/>
    <property type="match status" value="1"/>
</dbReference>
<feature type="compositionally biased region" description="Polar residues" evidence="6">
    <location>
        <begin position="7"/>
        <end position="17"/>
    </location>
</feature>
<reference evidence="7 8" key="1">
    <citation type="journal article" date="2009" name="Stand. Genomic Sci.">
        <title>Complete genome sequence of Anaerococcus prevotii type strain (PC1).</title>
        <authorList>
            <person name="Labutti K."/>
            <person name="Pukall R."/>
            <person name="Steenblock K."/>
            <person name="Glavina Del Rio T."/>
            <person name="Tice H."/>
            <person name="Copeland A."/>
            <person name="Cheng J.F."/>
            <person name="Lucas S."/>
            <person name="Chen F."/>
            <person name="Nolan M."/>
            <person name="Bruce D."/>
            <person name="Goodwin L."/>
            <person name="Pitluck S."/>
            <person name="Ivanova N."/>
            <person name="Mavromatis K."/>
            <person name="Ovchinnikova G."/>
            <person name="Pati A."/>
            <person name="Chen A."/>
            <person name="Palaniappan K."/>
            <person name="Land M."/>
            <person name="Hauser L."/>
            <person name="Chang Y.J."/>
            <person name="Jeffries C.D."/>
            <person name="Chain P."/>
            <person name="Saunders E."/>
            <person name="Brettin T."/>
            <person name="Detter J.C."/>
            <person name="Han C."/>
            <person name="Goker M."/>
            <person name="Bristow J."/>
            <person name="Eisen J.A."/>
            <person name="Markowitz V."/>
            <person name="Hugenholtz P."/>
            <person name="Kyrpides N.C."/>
            <person name="Klenk H.P."/>
            <person name="Lapidus A."/>
        </authorList>
    </citation>
    <scope>NUCLEOTIDE SEQUENCE [LARGE SCALE GENOMIC DNA]</scope>
    <source>
        <strain evidence="8">ATCC 9321 / DSM 20548 / JCM 6508 / NCTC 11806 / PC1</strain>
    </source>
</reference>
<dbReference type="RefSeq" id="WP_015778501.1">
    <property type="nucleotide sequence ID" value="NC_013171.1"/>
</dbReference>
<dbReference type="GO" id="GO:0008422">
    <property type="term" value="F:beta-glucosidase activity"/>
    <property type="evidence" value="ECO:0007669"/>
    <property type="project" value="TreeGrafter"/>
</dbReference>
<dbReference type="SUPFAM" id="SSF51445">
    <property type="entry name" value="(Trans)glycosidases"/>
    <property type="match status" value="1"/>
</dbReference>
<accession>C7REJ2</accession>
<feature type="region of interest" description="Disordered" evidence="6">
    <location>
        <begin position="1"/>
        <end position="24"/>
    </location>
</feature>
<sequence>MNKFLWGNSTSSMQTEGAYNEGGKGPSVYDIREATDNTSDWKVAIDEYHRYEEDIKLMAEMGMNCYRFQVSWSRIFPEGEGKVNEEGLEFYEKLIDKLIEYNIEPMICLYHFDMPLALYEKYDGFSSRHVKDEFVKYGKILVDRFYEKVKYWITFNEHNLYAMDMGFKIAGSKKEHTLENIYNIQHYTLLAHAEIANYIHDKYEDLQIGGMLAYSPYYPASSKPEDVLIANQYDRFLSKLYISVFTGKNYPKFFTNYLEKNKINIDFTSEDAQIFNRLKSDFMSFSYYQSTTVKANGKDFNTLEMNQVIDNEFVDRSEWNWEIDPIGLRISMENIYADSNIPVFIIENGLGVREKLPEDEFIEDDYRIKYHDDHIREMKNAMKNGVECIGYLGWGLIDIPSSSGDMEKRYGAVYVNRDNHDLKDLRRIKKKSFGYFQNIFNQKILEEIKND</sequence>
<dbReference type="PANTHER" id="PTHR10353">
    <property type="entry name" value="GLYCOSYL HYDROLASE"/>
    <property type="match status" value="1"/>
</dbReference>
<dbReference type="AlphaFoldDB" id="C7REJ2"/>
<dbReference type="HOGENOM" id="CLU_001859_0_2_9"/>
<protein>
    <submittedName>
        <fullName evidence="7">Glycoside hydrolase family 1</fullName>
    </submittedName>
</protein>
<evidence type="ECO:0000313" key="8">
    <source>
        <dbReference type="Proteomes" id="UP000002294"/>
    </source>
</evidence>